<organism evidence="2 3">
    <name type="scientific">Teladorsagia circumcincta</name>
    <name type="common">Brown stomach worm</name>
    <name type="synonym">Ostertagia circumcincta</name>
    <dbReference type="NCBI Taxonomy" id="45464"/>
    <lineage>
        <taxon>Eukaryota</taxon>
        <taxon>Metazoa</taxon>
        <taxon>Ecdysozoa</taxon>
        <taxon>Nematoda</taxon>
        <taxon>Chromadorea</taxon>
        <taxon>Rhabditida</taxon>
        <taxon>Rhabditina</taxon>
        <taxon>Rhabditomorpha</taxon>
        <taxon>Strongyloidea</taxon>
        <taxon>Trichostrongylidae</taxon>
        <taxon>Teladorsagia</taxon>
    </lineage>
</organism>
<feature type="domain" description="Amidase" evidence="1">
    <location>
        <begin position="14"/>
        <end position="94"/>
    </location>
</feature>
<dbReference type="Proteomes" id="UP000230423">
    <property type="component" value="Unassembled WGS sequence"/>
</dbReference>
<dbReference type="AlphaFoldDB" id="A0A2G9T4T1"/>
<protein>
    <recommendedName>
        <fullName evidence="1">Amidase domain-containing protein</fullName>
    </recommendedName>
</protein>
<dbReference type="GO" id="GO:0005739">
    <property type="term" value="C:mitochondrion"/>
    <property type="evidence" value="ECO:0007669"/>
    <property type="project" value="TreeGrafter"/>
</dbReference>
<dbReference type="OrthoDB" id="421993at2759"/>
<dbReference type="InterPro" id="IPR036928">
    <property type="entry name" value="AS_sf"/>
</dbReference>
<dbReference type="GO" id="GO:0030956">
    <property type="term" value="C:glutamyl-tRNA(Gln) amidotransferase complex"/>
    <property type="evidence" value="ECO:0007669"/>
    <property type="project" value="TreeGrafter"/>
</dbReference>
<accession>A0A2G9T4T1</accession>
<evidence type="ECO:0000259" key="1">
    <source>
        <dbReference type="Pfam" id="PF01425"/>
    </source>
</evidence>
<evidence type="ECO:0000313" key="3">
    <source>
        <dbReference type="Proteomes" id="UP000230423"/>
    </source>
</evidence>
<dbReference type="EMBL" id="KZ422066">
    <property type="protein sequence ID" value="PIO52979.1"/>
    <property type="molecule type" value="Genomic_DNA"/>
</dbReference>
<dbReference type="PANTHER" id="PTHR11895:SF7">
    <property type="entry name" value="GLUTAMYL-TRNA(GLN) AMIDOTRANSFERASE SUBUNIT A, MITOCHONDRIAL"/>
    <property type="match status" value="1"/>
</dbReference>
<proteinExistence type="predicted"/>
<name>A0A2G9T4T1_TELCI</name>
<dbReference type="InterPro" id="IPR023631">
    <property type="entry name" value="Amidase_dom"/>
</dbReference>
<dbReference type="GO" id="GO:0032543">
    <property type="term" value="P:mitochondrial translation"/>
    <property type="evidence" value="ECO:0007669"/>
    <property type="project" value="TreeGrafter"/>
</dbReference>
<keyword evidence="3" id="KW-1185">Reference proteome</keyword>
<sequence>MPLFEENVETDWTVPGGSSGGSAVAVQLGIADMGLGSDTGGSSRNPAAFNGLFGLKPSYGILSRHGLVPLVNSMDAPSIICKTAKECWTFLGMLSLKREFRRLLGT</sequence>
<dbReference type="InterPro" id="IPR000120">
    <property type="entry name" value="Amidase"/>
</dbReference>
<gene>
    <name evidence="2" type="ORF">TELCIR_25706</name>
</gene>
<dbReference type="SUPFAM" id="SSF75304">
    <property type="entry name" value="Amidase signature (AS) enzymes"/>
    <property type="match status" value="1"/>
</dbReference>
<dbReference type="PANTHER" id="PTHR11895">
    <property type="entry name" value="TRANSAMIDASE"/>
    <property type="match status" value="1"/>
</dbReference>
<dbReference type="Pfam" id="PF01425">
    <property type="entry name" value="Amidase"/>
    <property type="match status" value="1"/>
</dbReference>
<dbReference type="GO" id="GO:0070681">
    <property type="term" value="P:glutaminyl-tRNAGln biosynthesis via transamidation"/>
    <property type="evidence" value="ECO:0007669"/>
    <property type="project" value="TreeGrafter"/>
</dbReference>
<dbReference type="GO" id="GO:0050567">
    <property type="term" value="F:glutaminyl-tRNA synthase (glutamine-hydrolyzing) activity"/>
    <property type="evidence" value="ECO:0007669"/>
    <property type="project" value="TreeGrafter"/>
</dbReference>
<reference evidence="2 3" key="1">
    <citation type="submission" date="2015-09" db="EMBL/GenBank/DDBJ databases">
        <title>Draft genome of the parasitic nematode Teladorsagia circumcincta isolate WARC Sus (inbred).</title>
        <authorList>
            <person name="Mitreva M."/>
        </authorList>
    </citation>
    <scope>NUCLEOTIDE SEQUENCE [LARGE SCALE GENOMIC DNA]</scope>
    <source>
        <strain evidence="2 3">S</strain>
    </source>
</reference>
<evidence type="ECO:0000313" key="2">
    <source>
        <dbReference type="EMBL" id="PIO52979.1"/>
    </source>
</evidence>
<dbReference type="Gene3D" id="3.90.1300.10">
    <property type="entry name" value="Amidase signature (AS) domain"/>
    <property type="match status" value="1"/>
</dbReference>